<dbReference type="EMBL" id="CP121687">
    <property type="protein sequence ID" value="WZL70031.1"/>
    <property type="molecule type" value="Genomic_DNA"/>
</dbReference>
<evidence type="ECO:0000313" key="3">
    <source>
        <dbReference type="Proteomes" id="UP001486565"/>
    </source>
</evidence>
<gene>
    <name evidence="2" type="ORF">QBE51_00450</name>
</gene>
<proteinExistence type="predicted"/>
<name>A0ABZ2Y5Y0_9FIRM</name>
<evidence type="ECO:0000256" key="1">
    <source>
        <dbReference type="SAM" id="Phobius"/>
    </source>
</evidence>
<keyword evidence="1" id="KW-1133">Transmembrane helix</keyword>
<keyword evidence="3" id="KW-1185">Reference proteome</keyword>
<sequence>MFILVIITYIPLLILELMTLYKKKYWQDFWVNLFLGSVSFIIALLISLHVKVPSPAEPIKNIILSMFGE</sequence>
<organism evidence="2 3">
    <name type="scientific">Defluviitalea saccharophila</name>
    <dbReference type="NCBI Taxonomy" id="879970"/>
    <lineage>
        <taxon>Bacteria</taxon>
        <taxon>Bacillati</taxon>
        <taxon>Bacillota</taxon>
        <taxon>Clostridia</taxon>
        <taxon>Lachnospirales</taxon>
        <taxon>Defluviitaleaceae</taxon>
        <taxon>Defluviitalea</taxon>
    </lineage>
</organism>
<protein>
    <submittedName>
        <fullName evidence="2">Uncharacterized protein</fullName>
    </submittedName>
</protein>
<dbReference type="Proteomes" id="UP001486565">
    <property type="component" value="Chromosome"/>
</dbReference>
<accession>A0ABZ2Y5Y0</accession>
<dbReference type="RefSeq" id="WP_341876993.1">
    <property type="nucleotide sequence ID" value="NZ_CP121687.1"/>
</dbReference>
<reference evidence="2 3" key="1">
    <citation type="submission" date="2023-03" db="EMBL/GenBank/DDBJ databases">
        <title>Novel Species.</title>
        <authorList>
            <person name="Ma S."/>
        </authorList>
    </citation>
    <scope>NUCLEOTIDE SEQUENCE [LARGE SCALE GENOMIC DNA]</scope>
    <source>
        <strain evidence="2 3">LIND6LT2</strain>
    </source>
</reference>
<keyword evidence="1" id="KW-0812">Transmembrane</keyword>
<feature type="transmembrane region" description="Helical" evidence="1">
    <location>
        <begin position="29"/>
        <end position="50"/>
    </location>
</feature>
<evidence type="ECO:0000313" key="2">
    <source>
        <dbReference type="EMBL" id="WZL70031.1"/>
    </source>
</evidence>
<keyword evidence="1" id="KW-0472">Membrane</keyword>